<keyword evidence="2" id="KW-1185">Reference proteome</keyword>
<protein>
    <submittedName>
        <fullName evidence="1">Subtilisin-like serine protease pepC</fullName>
    </submittedName>
</protein>
<comment type="caution">
    <text evidence="1">The sequence shown here is derived from an EMBL/GenBank/DDBJ whole genome shotgun (WGS) entry which is preliminary data.</text>
</comment>
<evidence type="ECO:0000313" key="1">
    <source>
        <dbReference type="EMBL" id="KWX01811.1"/>
    </source>
</evidence>
<dbReference type="AlphaFoldDB" id="A0A132MVC6"/>
<name>A0A132MVC6_9ACTN</name>
<keyword evidence="1" id="KW-0378">Hydrolase</keyword>
<reference evidence="2" key="1">
    <citation type="submission" date="2015-04" db="EMBL/GenBank/DDBJ databases">
        <title>Physiological reanalysis, assessment of diazotrophy, and genome sequences of multiple isolates of Streptomyces thermoautotrophicus.</title>
        <authorList>
            <person name="MacKellar D.C."/>
            <person name="Lieber L."/>
            <person name="Norman J."/>
            <person name="Bolger A."/>
            <person name="Tobin C."/>
            <person name="Murray J.W."/>
            <person name="Chang R."/>
            <person name="Ford T."/>
            <person name="Nguyen P.Q."/>
            <person name="Woodward J."/>
            <person name="Permingeat H."/>
            <person name="Joshi N.S."/>
            <person name="Silver P.A."/>
            <person name="Usadel B."/>
            <person name="Rutherford A.W."/>
            <person name="Friesen M."/>
            <person name="Prell J."/>
        </authorList>
    </citation>
    <scope>NUCLEOTIDE SEQUENCE [LARGE SCALE GENOMIC DNA]</scope>
    <source>
        <strain evidence="2">H1</strain>
    </source>
</reference>
<evidence type="ECO:0000313" key="2">
    <source>
        <dbReference type="Proteomes" id="UP000070188"/>
    </source>
</evidence>
<gene>
    <name evidence="1" type="ORF">LI90_2843</name>
</gene>
<dbReference type="GO" id="GO:0006508">
    <property type="term" value="P:proteolysis"/>
    <property type="evidence" value="ECO:0007669"/>
    <property type="project" value="UniProtKB-KW"/>
</dbReference>
<accession>A0A132MVC6</accession>
<dbReference type="Proteomes" id="UP000070188">
    <property type="component" value="Unassembled WGS sequence"/>
</dbReference>
<dbReference type="GO" id="GO:0008233">
    <property type="term" value="F:peptidase activity"/>
    <property type="evidence" value="ECO:0007669"/>
    <property type="project" value="UniProtKB-KW"/>
</dbReference>
<sequence length="38" mass="4193">MISRWITWFADNSGYFARINATVADTYAAAVLVPLTVS</sequence>
<keyword evidence="1" id="KW-0645">Protease</keyword>
<organism evidence="1 2">
    <name type="scientific">Carbonactinospora thermoautotrophica</name>
    <dbReference type="NCBI Taxonomy" id="1469144"/>
    <lineage>
        <taxon>Bacteria</taxon>
        <taxon>Bacillati</taxon>
        <taxon>Actinomycetota</taxon>
        <taxon>Actinomycetes</taxon>
        <taxon>Kitasatosporales</taxon>
        <taxon>Carbonactinosporaceae</taxon>
        <taxon>Carbonactinospora</taxon>
    </lineage>
</organism>
<proteinExistence type="predicted"/>
<dbReference type="EMBL" id="LAXD01000001">
    <property type="protein sequence ID" value="KWX01811.1"/>
    <property type="molecule type" value="Genomic_DNA"/>
</dbReference>